<dbReference type="PANTHER" id="PTHR23053">
    <property type="entry name" value="DLEC1 DELETED IN LUNG AND ESOPHAGEAL CANCER 1"/>
    <property type="match status" value="1"/>
</dbReference>
<reference evidence="1" key="1">
    <citation type="submission" date="2022-03" db="EMBL/GenBank/DDBJ databases">
        <authorList>
            <person name="Lindestad O."/>
        </authorList>
    </citation>
    <scope>NUCLEOTIDE SEQUENCE</scope>
</reference>
<sequence length="1391" mass="158130">MVNNSEKVYKFQWDTVEHLLIKPAIGYISPGEEKDIELAFFCVQPVAIKKKILNLNLKAICDDFLTLDLNAMTWDNRQTVTVFDHNRDVDVNERYETVINEQINTNPEITLDKINIVVIYSAMTEYTKYLCNLEQEIKLQDTFIYQVRNFNFKVENTGKVPMKIVWNFIIDDEYPARLDKYSKDHKEEQILSTDAESFADFEIKQTYDTQSLSKGAEHDNLDPYDQNVSCKILAKSLVPYVHLDVEESDYLTSDRRKTTGVALPEHITVLEFNVLGSGCYKKSFDVINPTCDGYEFIFEMVLSNKPELIPMHCNMLKGYVEGGTSTEVVFTFSPTSPGVYESQWKFIIPVHSLVINLLVVGIVREPIVNFVPTILIIKNSLVGFTINNEVILRNNELECLNFEFKGNSICDESGKTPIIVEPEKGVLKPNSDTPIKIIYTPIQDGPLSFKIFCSVTYITKLITLCVNALSHSIKPKVTYYLVGNDHILNSDAITNIHLDQISDGPEYKMFLHAEIEKPLYRFSCKEYNFGRCIVNAPDNTYKKNFAFENEDKVPITLELNFSNLPELFAVLTPDCTVASSQRVKIPIYFRPKQVKEYEFKLQFWVNSLCEEIVTIKGEGVPLLFDLYEGCQKSFNLGAVKVGERIVRSIEVMNHSKVPIEATFIFKVMYENPEDTSDMKSEGTSACLSPSVTTVANQAKDQGQSRGEMLHQYKKNKIQEQIDKDSENALSSLKVIPNKCTIRPYMKVPLRIQFKPVGQISNLDVQLNMKVFQFERPLVKLSGCATGMSLHFSQNSMQFGRVRKRGCKILKVMLFNKGDFSAKFWWQPLVSNEFNISPMQGNIAAHTNVTFTVTFRPINHNPFIKVWAVCNIEDYPPLELSLYATCIDTGNVQNKTLYLDCPVREVNTQYVVVTNPESNSGPEVKRAYMLSVASFSFSSDDMWFVLSEISGGPFETLKEFFIEANSTFDIPIHFKPKTMGKHESQVLFSPLGEAALFITLVGSAAQPNPNGTINIAVSAKVFHTENLLVHNITEFPESYIVVTEVLKIIPDKYEGYYEINHPDIIKVWGEAVATCRWKFVCYEVAEIHTRVMFINEVSREYQFYIMVIQVTASKIVDTLSFVSRARESVQRELKISNPLAKEATFSIKCDKLTCIESLKIGRNSEAILAMVYSPLVVGDVKDTLEVSNQLVGTYFYSVNLKCLPAKVKKLEFTTPLGSCLPLRLRIQNNTDARASFTATVSHPSIITEQEYNLGPYEKGKFQAWFEPTELGVQNCTVSFNSQVAGEFVFSIKGTAKQPNPQGPFEIKLGGSITITFKNVFVNSRMFKIHIDREEFYTKSVYEPVRSKKDLKIVVYLNDLVNRSSLPTGCLTIENYEPAEPKVHWTYFLKGVL</sequence>
<accession>A0A8S4R5Y1</accession>
<organism evidence="1 2">
    <name type="scientific">Pararge aegeria aegeria</name>
    <dbReference type="NCBI Taxonomy" id="348720"/>
    <lineage>
        <taxon>Eukaryota</taxon>
        <taxon>Metazoa</taxon>
        <taxon>Ecdysozoa</taxon>
        <taxon>Arthropoda</taxon>
        <taxon>Hexapoda</taxon>
        <taxon>Insecta</taxon>
        <taxon>Pterygota</taxon>
        <taxon>Neoptera</taxon>
        <taxon>Endopterygota</taxon>
        <taxon>Lepidoptera</taxon>
        <taxon>Glossata</taxon>
        <taxon>Ditrysia</taxon>
        <taxon>Papilionoidea</taxon>
        <taxon>Nymphalidae</taxon>
        <taxon>Satyrinae</taxon>
        <taxon>Satyrini</taxon>
        <taxon>Parargina</taxon>
        <taxon>Pararge</taxon>
    </lineage>
</organism>
<dbReference type="PANTHER" id="PTHR23053:SF0">
    <property type="entry name" value="HYDROCEPHALUS-INDUCING PROTEIN HOMOLOG"/>
    <property type="match status" value="1"/>
</dbReference>
<protein>
    <submittedName>
        <fullName evidence="1">Jg7186 protein</fullName>
    </submittedName>
</protein>
<dbReference type="OrthoDB" id="442692at2759"/>
<dbReference type="InterPro" id="IPR013783">
    <property type="entry name" value="Ig-like_fold"/>
</dbReference>
<dbReference type="Gene3D" id="2.60.40.10">
    <property type="entry name" value="Immunoglobulins"/>
    <property type="match status" value="6"/>
</dbReference>
<evidence type="ECO:0000313" key="1">
    <source>
        <dbReference type="EMBL" id="CAH2231774.1"/>
    </source>
</evidence>
<dbReference type="EMBL" id="CAKXAJ010024854">
    <property type="protein sequence ID" value="CAH2231774.1"/>
    <property type="molecule type" value="Genomic_DNA"/>
</dbReference>
<dbReference type="Proteomes" id="UP000838756">
    <property type="component" value="Unassembled WGS sequence"/>
</dbReference>
<dbReference type="GO" id="GO:1904158">
    <property type="term" value="P:axonemal central apparatus assembly"/>
    <property type="evidence" value="ECO:0007669"/>
    <property type="project" value="TreeGrafter"/>
</dbReference>
<dbReference type="GO" id="GO:0005930">
    <property type="term" value="C:axoneme"/>
    <property type="evidence" value="ECO:0007669"/>
    <property type="project" value="TreeGrafter"/>
</dbReference>
<comment type="caution">
    <text evidence="1">The sequence shown here is derived from an EMBL/GenBank/DDBJ whole genome shotgun (WGS) entry which is preliminary data.</text>
</comment>
<keyword evidence="2" id="KW-1185">Reference proteome</keyword>
<name>A0A8S4R5Y1_9NEOP</name>
<gene>
    <name evidence="1" type="primary">jg7186</name>
    <name evidence="1" type="ORF">PAEG_LOCUS10225</name>
</gene>
<dbReference type="GO" id="GO:0003341">
    <property type="term" value="P:cilium movement"/>
    <property type="evidence" value="ECO:0007669"/>
    <property type="project" value="TreeGrafter"/>
</dbReference>
<dbReference type="InterPro" id="IPR033305">
    <property type="entry name" value="Hydin-like"/>
</dbReference>
<evidence type="ECO:0000313" key="2">
    <source>
        <dbReference type="Proteomes" id="UP000838756"/>
    </source>
</evidence>
<proteinExistence type="predicted"/>